<sequence>MNAPIRPRLALALLALSQFIIAIDYNIVYVALPDLARELGFSAQSQQWVISAYLVGLGGFLLLGGRAVDRLGRRRMFVLGLILYGVSSLAGGMAADPGTLVAARAVQGLGGALLTPATLALISSSFAEGPERNRAMAVWGTVGGSGLAAGALLGGLLTDALGWQWVFFVNVPLALGAALGAPRVLPPDGPAKGGGFDLAGALLATLGSCLLVVGLVGGPEQGWGSLAGAGALSAGAAMLAAFLLLESRIRNPLLPPRLLTHRRLVTAAAVMFIVLGSVSGAFYVFTLYLQNVLGYDALAAGLAFLPLTVISMLSSERLMAPLLNRWGLRATLASGLFLHGAGMIVFAFGISDGGSFWGLLPGIVIWGLGGYGFPAMYVAATSGIEPAQQGVAAGLASTALQIGGAVGLAVIVAVTGIGAEHATAAAGAVDGLRTAASTAGLAMITASAVAFTLKAPAATAHEPLTRI</sequence>
<keyword evidence="3" id="KW-1003">Cell membrane</keyword>
<evidence type="ECO:0000259" key="8">
    <source>
        <dbReference type="PROSITE" id="PS50850"/>
    </source>
</evidence>
<evidence type="ECO:0000313" key="10">
    <source>
        <dbReference type="Proteomes" id="UP001500902"/>
    </source>
</evidence>
<feature type="transmembrane region" description="Helical" evidence="7">
    <location>
        <begin position="46"/>
        <end position="64"/>
    </location>
</feature>
<feature type="transmembrane region" description="Helical" evidence="7">
    <location>
        <begin position="101"/>
        <end position="123"/>
    </location>
</feature>
<protein>
    <submittedName>
        <fullName evidence="9">MFS transporter</fullName>
    </submittedName>
</protein>
<dbReference type="InterPro" id="IPR036259">
    <property type="entry name" value="MFS_trans_sf"/>
</dbReference>
<feature type="transmembrane region" description="Helical" evidence="7">
    <location>
        <begin position="434"/>
        <end position="453"/>
    </location>
</feature>
<dbReference type="Gene3D" id="1.20.1250.20">
    <property type="entry name" value="MFS general substrate transporter like domains"/>
    <property type="match status" value="1"/>
</dbReference>
<dbReference type="CDD" id="cd17321">
    <property type="entry name" value="MFS_MMR_MDR_like"/>
    <property type="match status" value="1"/>
</dbReference>
<keyword evidence="4 7" id="KW-0812">Transmembrane</keyword>
<feature type="transmembrane region" description="Helical" evidence="7">
    <location>
        <begin position="76"/>
        <end position="95"/>
    </location>
</feature>
<keyword evidence="2" id="KW-0813">Transport</keyword>
<dbReference type="EMBL" id="BAAAZP010000049">
    <property type="protein sequence ID" value="GAA3661455.1"/>
    <property type="molecule type" value="Genomic_DNA"/>
</dbReference>
<feature type="transmembrane region" description="Helical" evidence="7">
    <location>
        <begin position="223"/>
        <end position="244"/>
    </location>
</feature>
<dbReference type="PROSITE" id="PS50850">
    <property type="entry name" value="MFS"/>
    <property type="match status" value="1"/>
</dbReference>
<feature type="transmembrane region" description="Helical" evidence="7">
    <location>
        <begin position="196"/>
        <end position="217"/>
    </location>
</feature>
<dbReference type="PROSITE" id="PS00216">
    <property type="entry name" value="SUGAR_TRANSPORT_1"/>
    <property type="match status" value="1"/>
</dbReference>
<dbReference type="SUPFAM" id="SSF103473">
    <property type="entry name" value="MFS general substrate transporter"/>
    <property type="match status" value="1"/>
</dbReference>
<dbReference type="Pfam" id="PF07690">
    <property type="entry name" value="MFS_1"/>
    <property type="match status" value="1"/>
</dbReference>
<dbReference type="PANTHER" id="PTHR42718:SF46">
    <property type="entry name" value="BLR6921 PROTEIN"/>
    <property type="match status" value="1"/>
</dbReference>
<dbReference type="InterPro" id="IPR005829">
    <property type="entry name" value="Sugar_transporter_CS"/>
</dbReference>
<feature type="transmembrane region" description="Helical" evidence="7">
    <location>
        <begin position="264"/>
        <end position="285"/>
    </location>
</feature>
<dbReference type="PANTHER" id="PTHR42718">
    <property type="entry name" value="MAJOR FACILITATOR SUPERFAMILY MULTIDRUG TRANSPORTER MFSC"/>
    <property type="match status" value="1"/>
</dbReference>
<evidence type="ECO:0000256" key="3">
    <source>
        <dbReference type="ARBA" id="ARBA00022475"/>
    </source>
</evidence>
<comment type="caution">
    <text evidence="9">The sequence shown here is derived from an EMBL/GenBank/DDBJ whole genome shotgun (WGS) entry which is preliminary data.</text>
</comment>
<evidence type="ECO:0000256" key="5">
    <source>
        <dbReference type="ARBA" id="ARBA00022989"/>
    </source>
</evidence>
<evidence type="ECO:0000256" key="2">
    <source>
        <dbReference type="ARBA" id="ARBA00022448"/>
    </source>
</evidence>
<dbReference type="Proteomes" id="UP001500902">
    <property type="component" value="Unassembled WGS sequence"/>
</dbReference>
<dbReference type="Gene3D" id="1.20.1720.10">
    <property type="entry name" value="Multidrug resistance protein D"/>
    <property type="match status" value="1"/>
</dbReference>
<keyword evidence="6 7" id="KW-0472">Membrane</keyword>
<name>A0ABP7BJ31_9ACTN</name>
<comment type="subcellular location">
    <subcellularLocation>
        <location evidence="1">Cell membrane</location>
        <topology evidence="1">Multi-pass membrane protein</topology>
    </subcellularLocation>
</comment>
<proteinExistence type="predicted"/>
<feature type="transmembrane region" description="Helical" evidence="7">
    <location>
        <begin position="326"/>
        <end position="350"/>
    </location>
</feature>
<evidence type="ECO:0000256" key="1">
    <source>
        <dbReference type="ARBA" id="ARBA00004651"/>
    </source>
</evidence>
<evidence type="ECO:0000256" key="4">
    <source>
        <dbReference type="ARBA" id="ARBA00022692"/>
    </source>
</evidence>
<accession>A0ABP7BJ31</accession>
<gene>
    <name evidence="9" type="ORF">GCM10022224_026190</name>
</gene>
<feature type="transmembrane region" description="Helical" evidence="7">
    <location>
        <begin position="135"/>
        <end position="157"/>
    </location>
</feature>
<dbReference type="RefSeq" id="WP_344876545.1">
    <property type="nucleotide sequence ID" value="NZ_BAAAZP010000049.1"/>
</dbReference>
<feature type="transmembrane region" description="Helical" evidence="7">
    <location>
        <begin position="297"/>
        <end position="314"/>
    </location>
</feature>
<keyword evidence="10" id="KW-1185">Reference proteome</keyword>
<reference evidence="10" key="1">
    <citation type="journal article" date="2019" name="Int. J. Syst. Evol. Microbiol.">
        <title>The Global Catalogue of Microorganisms (GCM) 10K type strain sequencing project: providing services to taxonomists for standard genome sequencing and annotation.</title>
        <authorList>
            <consortium name="The Broad Institute Genomics Platform"/>
            <consortium name="The Broad Institute Genome Sequencing Center for Infectious Disease"/>
            <person name="Wu L."/>
            <person name="Ma J."/>
        </authorList>
    </citation>
    <scope>NUCLEOTIDE SEQUENCE [LARGE SCALE GENOMIC DNA]</scope>
    <source>
        <strain evidence="10">JCM 16904</strain>
    </source>
</reference>
<dbReference type="InterPro" id="IPR020846">
    <property type="entry name" value="MFS_dom"/>
</dbReference>
<evidence type="ECO:0000313" key="9">
    <source>
        <dbReference type="EMBL" id="GAA3661455.1"/>
    </source>
</evidence>
<feature type="transmembrane region" description="Helical" evidence="7">
    <location>
        <begin position="163"/>
        <end position="184"/>
    </location>
</feature>
<evidence type="ECO:0000256" key="7">
    <source>
        <dbReference type="SAM" id="Phobius"/>
    </source>
</evidence>
<feature type="transmembrane region" description="Helical" evidence="7">
    <location>
        <begin position="391"/>
        <end position="414"/>
    </location>
</feature>
<organism evidence="9 10">
    <name type="scientific">Nonomuraea antimicrobica</name>
    <dbReference type="NCBI Taxonomy" id="561173"/>
    <lineage>
        <taxon>Bacteria</taxon>
        <taxon>Bacillati</taxon>
        <taxon>Actinomycetota</taxon>
        <taxon>Actinomycetes</taxon>
        <taxon>Streptosporangiales</taxon>
        <taxon>Streptosporangiaceae</taxon>
        <taxon>Nonomuraea</taxon>
    </lineage>
</organism>
<evidence type="ECO:0000256" key="6">
    <source>
        <dbReference type="ARBA" id="ARBA00023136"/>
    </source>
</evidence>
<feature type="transmembrane region" description="Helical" evidence="7">
    <location>
        <begin position="356"/>
        <end position="379"/>
    </location>
</feature>
<dbReference type="InterPro" id="IPR011701">
    <property type="entry name" value="MFS"/>
</dbReference>
<keyword evidence="5 7" id="KW-1133">Transmembrane helix</keyword>
<feature type="domain" description="Major facilitator superfamily (MFS) profile" evidence="8">
    <location>
        <begin position="10"/>
        <end position="457"/>
    </location>
</feature>